<evidence type="ECO:0000256" key="2">
    <source>
        <dbReference type="ARBA" id="ARBA00004123"/>
    </source>
</evidence>
<evidence type="ECO:0000256" key="4">
    <source>
        <dbReference type="ARBA" id="ARBA00009439"/>
    </source>
</evidence>
<keyword evidence="9" id="KW-0378">Hydrolase</keyword>
<evidence type="ECO:0000256" key="16">
    <source>
        <dbReference type="ARBA" id="ARBA00023254"/>
    </source>
</evidence>
<keyword evidence="12" id="KW-0460">Magnesium</keyword>
<sequence>MSTVELLGIQGIRSFGPDKDDFQKIKFFKPLTLILGPNGTGKTTIIECLKYAATGDMPPGSKGAAFVHDPKLAKEREIKGQIKMMIRDYAGVSCTVERSMTARVKDKEGKKVELKTLDGVLTRLPKDGEKQSITSRCADLNREMIGALGVSKPVLENVIFCHQEDSNWPLSEGKVLKEKFDAIFASTRYTKALDEIKKLKTAQDQDIRENKKELEYLRQHKTKADELQKDLEEHQNKLAASEGEVEQITKELEPIKDQLLKIGAHQNEIFKLQTSRDKCVNEREHIEKSIKDLRANINEEFTGSTTELKNLLRDFSAKVQEKKDELSEQSEQQNKLVAELDKVAKERSSLLMEKGKLEKEAEIQDENVKKRNAKMQETAVLYQFDGFEGNTEINDEKYRLFFELVKEKLTSLMEEGRRRKAEFEESENQIQEKIDALKENKTKLEHGEKMKKETIAKNTLELKDINQKLSQMSRSADRLTGLVSDLKRAEHELRAVESSINVNEIKTEIAGLDHKKKQLDAALSELNSEMNRLSKQSGIQTQLDMLIANQEEKEATIERLRKLHEDNIMSLLGHVPLDNLRESVSDYISNQTENVKKCSNALIDLKTQLSSKQVEKNATAAQLRQKEDELRAGEDKINSVCESQDMEEEFNEVQRCLTQAQEEKGSLLGADHMIKKYIKNLEKNNPSCPLCQRGFQQAQEVRELILKLQEQLRKVPVNIQKADEDMDKYQKKYDSMMQLRPIKENMIALKEKDVPNLKAKLKKLDEEMKALKENILTREDEFGIQEGDLHTAKSFQPDVIDMDRRRGEVRELQSKIEKQRALLLGGDKARSLDGVMKEREEKQLELDTINRTLDLRREKLSEFQEQTQKLRSEVHSLLAEKLAVEGDLQQKTKLEERKATLTSDNKNYQRDIEEAKTQMRPIEDQIEKLVQEKAGVSKEKEKMMEVARADVDSVKNKGNGVKNLNTEVKNYIQSGKAEKLQACKKKEEQLDAQRMRKEELLEIVSNKAKELSNEISSQQIRERELQDSLQLRNKLEEVKNLNLKVEELQEQLGGLDVRNLERERQKLVRKEGELGQKQSTLLGRQQGFKDQIKTFNKELASEMYREAHQKYKSKVIEIKTTEIVNQDLQKYYSALDKAIMMYHKSKMEEINIIIRELWKTTYMGNDIETIEIQSESEEASGAMKARRSYHYRVVMIKAGIAIDMRGRCSAGQKVLASLIIRLALAETFCVNCGILALDEPTTNLDRANIESLALALVQIIKEKHSNSRFQLIVITHDEDFVELLGRSEYVEQFVKVSKNKEGLSRLALKKVEELHC</sequence>
<dbReference type="GO" id="GO:0003691">
    <property type="term" value="F:double-stranded telomeric DNA binding"/>
    <property type="evidence" value="ECO:0007669"/>
    <property type="project" value="TreeGrafter"/>
</dbReference>
<evidence type="ECO:0000256" key="3">
    <source>
        <dbReference type="ARBA" id="ARBA00004286"/>
    </source>
</evidence>
<evidence type="ECO:0000256" key="13">
    <source>
        <dbReference type="ARBA" id="ARBA00023054"/>
    </source>
</evidence>
<keyword evidence="22" id="KW-1185">Reference proteome</keyword>
<dbReference type="PROSITE" id="PS51131">
    <property type="entry name" value="ZN_HOOK"/>
    <property type="match status" value="1"/>
</dbReference>
<keyword evidence="8" id="KW-0227">DNA damage</keyword>
<dbReference type="FunFam" id="3.40.50.300:FF:000947">
    <property type="entry name" value="DNA repair protein RAD50"/>
    <property type="match status" value="1"/>
</dbReference>
<dbReference type="InterPro" id="IPR027417">
    <property type="entry name" value="P-loop_NTPase"/>
</dbReference>
<keyword evidence="10 18" id="KW-0862">Zinc</keyword>
<dbReference type="GO" id="GO:0000722">
    <property type="term" value="P:telomere maintenance via recombination"/>
    <property type="evidence" value="ECO:0007669"/>
    <property type="project" value="TreeGrafter"/>
</dbReference>
<evidence type="ECO:0000256" key="1">
    <source>
        <dbReference type="ARBA" id="ARBA00001947"/>
    </source>
</evidence>
<dbReference type="Pfam" id="PF04423">
    <property type="entry name" value="Rad50_zn_hook"/>
    <property type="match status" value="1"/>
</dbReference>
<feature type="coiled-coil region" evidence="19">
    <location>
        <begin position="406"/>
        <end position="447"/>
    </location>
</feature>
<dbReference type="Gene3D" id="3.40.50.300">
    <property type="entry name" value="P-loop containing nucleotide triphosphate hydrolases"/>
    <property type="match status" value="2"/>
</dbReference>
<keyword evidence="6 18" id="KW-0479">Metal-binding</keyword>
<dbReference type="GO" id="GO:0046872">
    <property type="term" value="F:metal ion binding"/>
    <property type="evidence" value="ECO:0007669"/>
    <property type="project" value="UniProtKB-UniRule"/>
</dbReference>
<dbReference type="InterPro" id="IPR038729">
    <property type="entry name" value="Rad50/SbcC_AAA"/>
</dbReference>
<protein>
    <recommendedName>
        <fullName evidence="20">Zinc-hook domain-containing protein</fullName>
    </recommendedName>
</protein>
<dbReference type="NCBIfam" id="TIGR00606">
    <property type="entry name" value="rad50"/>
    <property type="match status" value="1"/>
</dbReference>
<evidence type="ECO:0000256" key="10">
    <source>
        <dbReference type="ARBA" id="ARBA00022833"/>
    </source>
</evidence>
<feature type="coiled-coil region" evidence="19">
    <location>
        <begin position="983"/>
        <end position="1077"/>
    </location>
</feature>
<dbReference type="GO" id="GO:0005524">
    <property type="term" value="F:ATP binding"/>
    <property type="evidence" value="ECO:0007669"/>
    <property type="project" value="UniProtKB-KW"/>
</dbReference>
<evidence type="ECO:0000256" key="14">
    <source>
        <dbReference type="ARBA" id="ARBA00023204"/>
    </source>
</evidence>
<evidence type="ECO:0000259" key="20">
    <source>
        <dbReference type="PROSITE" id="PS51131"/>
    </source>
</evidence>
<dbReference type="GO" id="GO:0000794">
    <property type="term" value="C:condensed nuclear chromosome"/>
    <property type="evidence" value="ECO:0007669"/>
    <property type="project" value="TreeGrafter"/>
</dbReference>
<feature type="coiled-coil region" evidence="19">
    <location>
        <begin position="217"/>
        <end position="251"/>
    </location>
</feature>
<gene>
    <name evidence="21" type="ORF">GSLYS_00010517001</name>
</gene>
<evidence type="ECO:0000313" key="22">
    <source>
        <dbReference type="Proteomes" id="UP001497497"/>
    </source>
</evidence>
<keyword evidence="14" id="KW-0234">DNA repair</keyword>
<comment type="caution">
    <text evidence="21">The sequence shown here is derived from an EMBL/GenBank/DDBJ whole genome shotgun (WGS) entry which is preliminary data.</text>
</comment>
<dbReference type="GO" id="GO:0007004">
    <property type="term" value="P:telomere maintenance via telomerase"/>
    <property type="evidence" value="ECO:0007669"/>
    <property type="project" value="TreeGrafter"/>
</dbReference>
<name>A0AAV2HRP1_LYMST</name>
<dbReference type="FunFam" id="3.40.50.300:FF:001195">
    <property type="entry name" value="DNA repair protein rad50"/>
    <property type="match status" value="1"/>
</dbReference>
<feature type="binding site" evidence="18">
    <location>
        <position position="691"/>
    </location>
    <ligand>
        <name>Zn(2+)</name>
        <dbReference type="ChEBI" id="CHEBI:29105"/>
    </ligand>
</feature>
<dbReference type="Gene3D" id="1.10.287.510">
    <property type="entry name" value="Helix hairpin bin"/>
    <property type="match status" value="1"/>
</dbReference>
<comment type="catalytic activity">
    <reaction evidence="17">
        <text>ATP + H2O = ADP + phosphate + H(+)</text>
        <dbReference type="Rhea" id="RHEA:13065"/>
        <dbReference type="ChEBI" id="CHEBI:15377"/>
        <dbReference type="ChEBI" id="CHEBI:15378"/>
        <dbReference type="ChEBI" id="CHEBI:30616"/>
        <dbReference type="ChEBI" id="CHEBI:43474"/>
        <dbReference type="ChEBI" id="CHEBI:456216"/>
    </reaction>
</comment>
<dbReference type="InterPro" id="IPR004584">
    <property type="entry name" value="Rad50_eukaryotes"/>
</dbReference>
<evidence type="ECO:0000256" key="19">
    <source>
        <dbReference type="SAM" id="Coils"/>
    </source>
</evidence>
<evidence type="ECO:0000256" key="18">
    <source>
        <dbReference type="PROSITE-ProRule" id="PRU00471"/>
    </source>
</evidence>
<comment type="similarity">
    <text evidence="4">Belongs to the SMC family. RAD50 subfamily.</text>
</comment>
<dbReference type="GO" id="GO:0070192">
    <property type="term" value="P:chromosome organization involved in meiotic cell cycle"/>
    <property type="evidence" value="ECO:0007669"/>
    <property type="project" value="TreeGrafter"/>
</dbReference>
<organism evidence="21 22">
    <name type="scientific">Lymnaea stagnalis</name>
    <name type="common">Great pond snail</name>
    <name type="synonym">Helix stagnalis</name>
    <dbReference type="NCBI Taxonomy" id="6523"/>
    <lineage>
        <taxon>Eukaryota</taxon>
        <taxon>Metazoa</taxon>
        <taxon>Spiralia</taxon>
        <taxon>Lophotrochozoa</taxon>
        <taxon>Mollusca</taxon>
        <taxon>Gastropoda</taxon>
        <taxon>Heterobranchia</taxon>
        <taxon>Euthyneura</taxon>
        <taxon>Panpulmonata</taxon>
        <taxon>Hygrophila</taxon>
        <taxon>Lymnaeoidea</taxon>
        <taxon>Lymnaeidae</taxon>
        <taxon>Lymnaea</taxon>
    </lineage>
</organism>
<evidence type="ECO:0000313" key="21">
    <source>
        <dbReference type="EMBL" id="CAL1536604.1"/>
    </source>
</evidence>
<comment type="subcellular location">
    <subcellularLocation>
        <location evidence="3">Chromosome</location>
    </subcellularLocation>
    <subcellularLocation>
        <location evidence="2">Nucleus</location>
    </subcellularLocation>
</comment>
<dbReference type="Pfam" id="PF13476">
    <property type="entry name" value="AAA_23"/>
    <property type="match status" value="1"/>
</dbReference>
<evidence type="ECO:0000256" key="6">
    <source>
        <dbReference type="ARBA" id="ARBA00022723"/>
    </source>
</evidence>
<evidence type="ECO:0000256" key="11">
    <source>
        <dbReference type="ARBA" id="ARBA00022840"/>
    </source>
</evidence>
<dbReference type="GO" id="GO:0043047">
    <property type="term" value="F:single-stranded telomeric DNA binding"/>
    <property type="evidence" value="ECO:0007669"/>
    <property type="project" value="TreeGrafter"/>
</dbReference>
<dbReference type="Proteomes" id="UP001497497">
    <property type="component" value="Unassembled WGS sequence"/>
</dbReference>
<dbReference type="SUPFAM" id="SSF52540">
    <property type="entry name" value="P-loop containing nucleoside triphosphate hydrolases"/>
    <property type="match status" value="2"/>
</dbReference>
<evidence type="ECO:0000256" key="17">
    <source>
        <dbReference type="ARBA" id="ARBA00049360"/>
    </source>
</evidence>
<comment type="cofactor">
    <cofactor evidence="1">
        <name>Zn(2+)</name>
        <dbReference type="ChEBI" id="CHEBI:29105"/>
    </cofactor>
</comment>
<dbReference type="InterPro" id="IPR013134">
    <property type="entry name" value="Zn_hook_RAD50"/>
</dbReference>
<dbReference type="GO" id="GO:0051880">
    <property type="term" value="F:G-quadruplex DNA binding"/>
    <property type="evidence" value="ECO:0007669"/>
    <property type="project" value="TreeGrafter"/>
</dbReference>
<keyword evidence="5" id="KW-0158">Chromosome</keyword>
<evidence type="ECO:0000256" key="12">
    <source>
        <dbReference type="ARBA" id="ARBA00022842"/>
    </source>
</evidence>
<feature type="coiled-coil region" evidence="19">
    <location>
        <begin position="616"/>
        <end position="663"/>
    </location>
</feature>
<dbReference type="PANTHER" id="PTHR18867:SF12">
    <property type="entry name" value="DNA REPAIR PROTEIN RAD50"/>
    <property type="match status" value="1"/>
</dbReference>
<accession>A0AAV2HRP1</accession>
<keyword evidence="13 19" id="KW-0175">Coiled coil</keyword>
<dbReference type="SUPFAM" id="SSF75712">
    <property type="entry name" value="Rad50 coiled-coil Zn hook"/>
    <property type="match status" value="1"/>
</dbReference>
<evidence type="ECO:0000256" key="7">
    <source>
        <dbReference type="ARBA" id="ARBA00022741"/>
    </source>
</evidence>
<feature type="coiled-coil region" evidence="19">
    <location>
        <begin position="276"/>
        <end position="360"/>
    </location>
</feature>
<keyword evidence="11" id="KW-0067">ATP-binding</keyword>
<keyword evidence="15" id="KW-0539">Nucleus</keyword>
<evidence type="ECO:0000256" key="8">
    <source>
        <dbReference type="ARBA" id="ARBA00022763"/>
    </source>
</evidence>
<evidence type="ECO:0000256" key="5">
    <source>
        <dbReference type="ARBA" id="ARBA00022454"/>
    </source>
</evidence>
<feature type="binding site" evidence="18">
    <location>
        <position position="688"/>
    </location>
    <ligand>
        <name>Zn(2+)</name>
        <dbReference type="ChEBI" id="CHEBI:29105"/>
    </ligand>
</feature>
<feature type="coiled-coil region" evidence="19">
    <location>
        <begin position="486"/>
        <end position="563"/>
    </location>
</feature>
<feature type="domain" description="Zinc-hook" evidence="20">
    <location>
        <begin position="643"/>
        <end position="741"/>
    </location>
</feature>
<keyword evidence="16" id="KW-0469">Meiosis</keyword>
<keyword evidence="7" id="KW-0547">Nucleotide-binding</keyword>
<reference evidence="21 22" key="1">
    <citation type="submission" date="2024-04" db="EMBL/GenBank/DDBJ databases">
        <authorList>
            <consortium name="Genoscope - CEA"/>
            <person name="William W."/>
        </authorList>
    </citation>
    <scope>NUCLEOTIDE SEQUENCE [LARGE SCALE GENOMIC DNA]</scope>
</reference>
<dbReference type="GO" id="GO:0006302">
    <property type="term" value="P:double-strand break repair"/>
    <property type="evidence" value="ECO:0007669"/>
    <property type="project" value="InterPro"/>
</dbReference>
<dbReference type="EMBL" id="CAXITT010000234">
    <property type="protein sequence ID" value="CAL1536604.1"/>
    <property type="molecule type" value="Genomic_DNA"/>
</dbReference>
<dbReference type="PANTHER" id="PTHR18867">
    <property type="entry name" value="RAD50"/>
    <property type="match status" value="1"/>
</dbReference>
<dbReference type="GO" id="GO:0030870">
    <property type="term" value="C:Mre11 complex"/>
    <property type="evidence" value="ECO:0007669"/>
    <property type="project" value="InterPro"/>
</dbReference>
<dbReference type="GO" id="GO:0016887">
    <property type="term" value="F:ATP hydrolysis activity"/>
    <property type="evidence" value="ECO:0007669"/>
    <property type="project" value="InterPro"/>
</dbReference>
<feature type="coiled-coil region" evidence="19">
    <location>
        <begin position="719"/>
        <end position="957"/>
    </location>
</feature>
<proteinExistence type="inferred from homology"/>
<evidence type="ECO:0000256" key="9">
    <source>
        <dbReference type="ARBA" id="ARBA00022801"/>
    </source>
</evidence>
<evidence type="ECO:0000256" key="15">
    <source>
        <dbReference type="ARBA" id="ARBA00023242"/>
    </source>
</evidence>